<dbReference type="InterPro" id="IPR016037">
    <property type="entry name" value="DHQ_synth_AroB"/>
</dbReference>
<feature type="domain" description="3-dehydroquinate synthase C-terminal" evidence="13">
    <location>
        <begin position="178"/>
        <end position="321"/>
    </location>
</feature>
<comment type="cofactor">
    <cofactor evidence="2">
        <name>Co(2+)</name>
        <dbReference type="ChEBI" id="CHEBI:48828"/>
    </cofactor>
</comment>
<dbReference type="Gene3D" id="3.40.50.1970">
    <property type="match status" value="1"/>
</dbReference>
<keyword evidence="11" id="KW-1133">Transmembrane helix</keyword>
<dbReference type="GO" id="GO:0009423">
    <property type="term" value="P:chorismate biosynthetic process"/>
    <property type="evidence" value="ECO:0007669"/>
    <property type="project" value="UniProtKB-UniRule"/>
</dbReference>
<feature type="transmembrane region" description="Helical" evidence="11">
    <location>
        <begin position="94"/>
        <end position="115"/>
    </location>
</feature>
<evidence type="ECO:0000256" key="3">
    <source>
        <dbReference type="ARBA" id="ARBA00001947"/>
    </source>
</evidence>
<keyword evidence="4" id="KW-0479">Metal-binding</keyword>
<evidence type="ECO:0000256" key="6">
    <source>
        <dbReference type="ARBA" id="ARBA00022833"/>
    </source>
</evidence>
<evidence type="ECO:0000256" key="8">
    <source>
        <dbReference type="ARBA" id="ARBA00023239"/>
    </source>
</evidence>
<protein>
    <recommendedName>
        <fullName evidence="10">3-dehydroquinate synthase</fullName>
        <ecNumber evidence="10">4.2.3.4</ecNumber>
    </recommendedName>
</protein>
<evidence type="ECO:0000313" key="14">
    <source>
        <dbReference type="EMBL" id="AZT90358.1"/>
    </source>
</evidence>
<evidence type="ECO:0000256" key="4">
    <source>
        <dbReference type="ARBA" id="ARBA00022723"/>
    </source>
</evidence>
<dbReference type="PIRSF" id="PIRSF001455">
    <property type="entry name" value="DHQ_synth"/>
    <property type="match status" value="1"/>
</dbReference>
<sequence>MENRIYLSLKREEKNIPIVFIERIEKVGEYLASFNCSDLVIFTDKMVYRLYKDFIDSLSYSYLYLFDEGEESKSIESYLKAIDYLLDRNVDRRALFVAIGGGVVGDVVGFIASTYKRGVRLIHIPTTLLSMVDSSIGGKTGINYKLYKNQIGTFYQPEMIIICPQFLGTLPKSEVLSGIGEIIKYGFTLDKSILDMKDRFENDVFEIFQDKILAMQLIKKSINCKVKVVEKDEKESLLREVLNFGHTVGHALETYYNYYFSHGIFVILGMVAEMILSNILFNFDLSNLDFLIRILEKNSIKLPQRFEKSQIISIMKYDKKNISSSIRIVLLKDVCDYVLGYEINEDILYEALDKFEKIVLS</sequence>
<organism evidence="14 15">
    <name type="scientific">Caldicellulosiruptor changbaiensis</name>
    <dbReference type="NCBI Taxonomy" id="1222016"/>
    <lineage>
        <taxon>Bacteria</taxon>
        <taxon>Bacillati</taxon>
        <taxon>Bacillota</taxon>
        <taxon>Bacillota incertae sedis</taxon>
        <taxon>Caldicellulosiruptorales</taxon>
        <taxon>Caldicellulosiruptoraceae</taxon>
        <taxon>Caldicellulosiruptor</taxon>
    </lineage>
</organism>
<dbReference type="AlphaFoldDB" id="A0A3T0D5S7"/>
<keyword evidence="6" id="KW-0862">Zinc</keyword>
<evidence type="ECO:0000256" key="2">
    <source>
        <dbReference type="ARBA" id="ARBA00001941"/>
    </source>
</evidence>
<dbReference type="GO" id="GO:0046872">
    <property type="term" value="F:metal ion binding"/>
    <property type="evidence" value="ECO:0007669"/>
    <property type="project" value="UniProtKB-KW"/>
</dbReference>
<evidence type="ECO:0000313" key="15">
    <source>
        <dbReference type="Proteomes" id="UP000282930"/>
    </source>
</evidence>
<dbReference type="NCBIfam" id="TIGR01357">
    <property type="entry name" value="aroB"/>
    <property type="match status" value="1"/>
</dbReference>
<evidence type="ECO:0000256" key="10">
    <source>
        <dbReference type="NCBIfam" id="TIGR01357"/>
    </source>
</evidence>
<comment type="cofactor">
    <cofactor evidence="3">
        <name>Zn(2+)</name>
        <dbReference type="ChEBI" id="CHEBI:29105"/>
    </cofactor>
</comment>
<dbReference type="PANTHER" id="PTHR43622:SF1">
    <property type="entry name" value="3-DEHYDROQUINATE SYNTHASE"/>
    <property type="match status" value="1"/>
</dbReference>
<keyword evidence="8 14" id="KW-0456">Lyase</keyword>
<dbReference type="GO" id="GO:0009073">
    <property type="term" value="P:aromatic amino acid family biosynthetic process"/>
    <property type="evidence" value="ECO:0007669"/>
    <property type="project" value="InterPro"/>
</dbReference>
<keyword evidence="11" id="KW-0472">Membrane</keyword>
<dbReference type="InterPro" id="IPR030960">
    <property type="entry name" value="DHQS/DOIS_N"/>
</dbReference>
<dbReference type="SUPFAM" id="SSF56796">
    <property type="entry name" value="Dehydroquinate synthase-like"/>
    <property type="match status" value="1"/>
</dbReference>
<dbReference type="EC" id="4.2.3.4" evidence="10"/>
<evidence type="ECO:0000256" key="5">
    <source>
        <dbReference type="ARBA" id="ARBA00022741"/>
    </source>
</evidence>
<dbReference type="GO" id="GO:0003856">
    <property type="term" value="F:3-dehydroquinate synthase activity"/>
    <property type="evidence" value="ECO:0007669"/>
    <property type="project" value="UniProtKB-UniRule"/>
</dbReference>
<evidence type="ECO:0000256" key="9">
    <source>
        <dbReference type="ARBA" id="ARBA00023285"/>
    </source>
</evidence>
<proteinExistence type="predicted"/>
<name>A0A3T0D5S7_9FIRM</name>
<dbReference type="InterPro" id="IPR050071">
    <property type="entry name" value="Dehydroquinate_synthase"/>
</dbReference>
<dbReference type="Gene3D" id="1.20.1090.10">
    <property type="entry name" value="Dehydroquinate synthase-like - alpha domain"/>
    <property type="match status" value="1"/>
</dbReference>
<dbReference type="EMBL" id="CP034791">
    <property type="protein sequence ID" value="AZT90358.1"/>
    <property type="molecule type" value="Genomic_DNA"/>
</dbReference>
<feature type="domain" description="3-dehydroquinate synthase N-terminal" evidence="12">
    <location>
        <begin position="66"/>
        <end position="175"/>
    </location>
</feature>
<dbReference type="FunFam" id="3.40.50.1970:FF:000007">
    <property type="entry name" value="Pentafunctional AROM polypeptide"/>
    <property type="match status" value="1"/>
</dbReference>
<keyword evidence="7" id="KW-0520">NAD</keyword>
<evidence type="ECO:0000256" key="1">
    <source>
        <dbReference type="ARBA" id="ARBA00001911"/>
    </source>
</evidence>
<accession>A0A3T0D5S7</accession>
<dbReference type="GO" id="GO:0000166">
    <property type="term" value="F:nucleotide binding"/>
    <property type="evidence" value="ECO:0007669"/>
    <property type="project" value="UniProtKB-KW"/>
</dbReference>
<dbReference type="Proteomes" id="UP000282930">
    <property type="component" value="Chromosome"/>
</dbReference>
<dbReference type="RefSeq" id="WP_127351826.1">
    <property type="nucleotide sequence ID" value="NZ_CP034791.1"/>
</dbReference>
<keyword evidence="15" id="KW-1185">Reference proteome</keyword>
<feature type="transmembrane region" description="Helical" evidence="11">
    <location>
        <begin position="259"/>
        <end position="283"/>
    </location>
</feature>
<evidence type="ECO:0000259" key="12">
    <source>
        <dbReference type="Pfam" id="PF01761"/>
    </source>
</evidence>
<dbReference type="CDD" id="cd08195">
    <property type="entry name" value="DHQS"/>
    <property type="match status" value="1"/>
</dbReference>
<reference evidence="14 15" key="1">
    <citation type="submission" date="2018-12" db="EMBL/GenBank/DDBJ databases">
        <title>Genome sequence from the cellulolytic species, Caldicellulosiruptor changbaiensis.</title>
        <authorList>
            <person name="Blumer-Schuette S.E."/>
            <person name="Mendoza C."/>
        </authorList>
    </citation>
    <scope>NUCLEOTIDE SEQUENCE [LARGE SCALE GENOMIC DNA]</scope>
    <source>
        <strain evidence="14 15">CBS-Z</strain>
    </source>
</reference>
<dbReference type="InterPro" id="IPR030963">
    <property type="entry name" value="DHQ_synth_fam"/>
</dbReference>
<keyword evidence="11" id="KW-0812">Transmembrane</keyword>
<dbReference type="GO" id="GO:0005737">
    <property type="term" value="C:cytoplasm"/>
    <property type="evidence" value="ECO:0007669"/>
    <property type="project" value="InterPro"/>
</dbReference>
<dbReference type="InterPro" id="IPR056179">
    <property type="entry name" value="DHQS_C"/>
</dbReference>
<dbReference type="KEGG" id="ccha:ELD05_06730"/>
<keyword evidence="9" id="KW-0170">Cobalt</keyword>
<comment type="cofactor">
    <cofactor evidence="1">
        <name>NAD(+)</name>
        <dbReference type="ChEBI" id="CHEBI:57540"/>
    </cofactor>
</comment>
<gene>
    <name evidence="14" type="primary">aroB</name>
    <name evidence="14" type="ORF">ELD05_06730</name>
</gene>
<dbReference type="Pfam" id="PF01761">
    <property type="entry name" value="DHQ_synthase"/>
    <property type="match status" value="1"/>
</dbReference>
<evidence type="ECO:0000256" key="7">
    <source>
        <dbReference type="ARBA" id="ARBA00023027"/>
    </source>
</evidence>
<evidence type="ECO:0000259" key="13">
    <source>
        <dbReference type="Pfam" id="PF24621"/>
    </source>
</evidence>
<dbReference type="Pfam" id="PF24621">
    <property type="entry name" value="DHQS_C"/>
    <property type="match status" value="1"/>
</dbReference>
<dbReference type="PANTHER" id="PTHR43622">
    <property type="entry name" value="3-DEHYDROQUINATE SYNTHASE"/>
    <property type="match status" value="1"/>
</dbReference>
<evidence type="ECO:0000256" key="11">
    <source>
        <dbReference type="SAM" id="Phobius"/>
    </source>
</evidence>
<keyword evidence="5" id="KW-0547">Nucleotide-binding</keyword>